<dbReference type="Gene3D" id="1.10.30.10">
    <property type="entry name" value="High mobility group box domain"/>
    <property type="match status" value="1"/>
</dbReference>
<proteinExistence type="predicted"/>
<evidence type="ECO:0000256" key="3">
    <source>
        <dbReference type="SAM" id="MobiDB-lite"/>
    </source>
</evidence>
<dbReference type="Pfam" id="PF09011">
    <property type="entry name" value="HMG_box_2"/>
    <property type="match status" value="1"/>
</dbReference>
<name>A0AAD3H2B5_9STRA</name>
<dbReference type="InterPro" id="IPR036910">
    <property type="entry name" value="HMG_box_dom_sf"/>
</dbReference>
<dbReference type="SMART" id="SM00398">
    <property type="entry name" value="HMG"/>
    <property type="match status" value="1"/>
</dbReference>
<keyword evidence="2" id="KW-0175">Coiled coil</keyword>
<feature type="coiled-coil region" evidence="2">
    <location>
        <begin position="13"/>
        <end position="47"/>
    </location>
</feature>
<protein>
    <recommendedName>
        <fullName evidence="4">HMG box domain-containing protein</fullName>
    </recommendedName>
</protein>
<evidence type="ECO:0000256" key="1">
    <source>
        <dbReference type="PROSITE-ProRule" id="PRU00267"/>
    </source>
</evidence>
<reference evidence="5 6" key="1">
    <citation type="journal article" date="2021" name="Sci. Rep.">
        <title>The genome of the diatom Chaetoceros tenuissimus carries an ancient integrated fragment of an extant virus.</title>
        <authorList>
            <person name="Hongo Y."/>
            <person name="Kimura K."/>
            <person name="Takaki Y."/>
            <person name="Yoshida Y."/>
            <person name="Baba S."/>
            <person name="Kobayashi G."/>
            <person name="Nagasaki K."/>
            <person name="Hano T."/>
            <person name="Tomaru Y."/>
        </authorList>
    </citation>
    <scope>NUCLEOTIDE SEQUENCE [LARGE SCALE GENOMIC DNA]</scope>
    <source>
        <strain evidence="5 6">NIES-3715</strain>
    </source>
</reference>
<feature type="DNA-binding region" description="HMG box" evidence="1">
    <location>
        <begin position="99"/>
        <end position="175"/>
    </location>
</feature>
<dbReference type="SUPFAM" id="SSF47095">
    <property type="entry name" value="HMG-box"/>
    <property type="match status" value="1"/>
</dbReference>
<keyword evidence="1" id="KW-0539">Nucleus</keyword>
<evidence type="ECO:0000256" key="2">
    <source>
        <dbReference type="SAM" id="Coils"/>
    </source>
</evidence>
<evidence type="ECO:0000313" key="6">
    <source>
        <dbReference type="Proteomes" id="UP001054902"/>
    </source>
</evidence>
<dbReference type="EMBL" id="BLLK01000023">
    <property type="protein sequence ID" value="GFH47716.1"/>
    <property type="molecule type" value="Genomic_DNA"/>
</dbReference>
<dbReference type="GO" id="GO:0005634">
    <property type="term" value="C:nucleus"/>
    <property type="evidence" value="ECO:0007669"/>
    <property type="project" value="UniProtKB-UniRule"/>
</dbReference>
<feature type="region of interest" description="Disordered" evidence="3">
    <location>
        <begin position="66"/>
        <end position="102"/>
    </location>
</feature>
<gene>
    <name evidence="5" type="ORF">CTEN210_04191</name>
</gene>
<evidence type="ECO:0000259" key="4">
    <source>
        <dbReference type="PROSITE" id="PS50118"/>
    </source>
</evidence>
<keyword evidence="1" id="KW-0238">DNA-binding</keyword>
<evidence type="ECO:0000313" key="5">
    <source>
        <dbReference type="EMBL" id="GFH47716.1"/>
    </source>
</evidence>
<dbReference type="PROSITE" id="PS50118">
    <property type="entry name" value="HMG_BOX_2"/>
    <property type="match status" value="1"/>
</dbReference>
<comment type="caution">
    <text evidence="5">The sequence shown here is derived from an EMBL/GenBank/DDBJ whole genome shotgun (WGS) entry which is preliminary data.</text>
</comment>
<feature type="compositionally biased region" description="Basic residues" evidence="3">
    <location>
        <begin position="81"/>
        <end position="101"/>
    </location>
</feature>
<dbReference type="AlphaFoldDB" id="A0AAD3H2B5"/>
<organism evidence="5 6">
    <name type="scientific">Chaetoceros tenuissimus</name>
    <dbReference type="NCBI Taxonomy" id="426638"/>
    <lineage>
        <taxon>Eukaryota</taxon>
        <taxon>Sar</taxon>
        <taxon>Stramenopiles</taxon>
        <taxon>Ochrophyta</taxon>
        <taxon>Bacillariophyta</taxon>
        <taxon>Coscinodiscophyceae</taxon>
        <taxon>Chaetocerotophycidae</taxon>
        <taxon>Chaetocerotales</taxon>
        <taxon>Chaetocerotaceae</taxon>
        <taxon>Chaetoceros</taxon>
    </lineage>
</organism>
<dbReference type="Proteomes" id="UP001054902">
    <property type="component" value="Unassembled WGS sequence"/>
</dbReference>
<dbReference type="CDD" id="cd00084">
    <property type="entry name" value="HMG-box_SF"/>
    <property type="match status" value="1"/>
</dbReference>
<accession>A0AAD3H2B5</accession>
<dbReference type="GO" id="GO:0003677">
    <property type="term" value="F:DNA binding"/>
    <property type="evidence" value="ECO:0007669"/>
    <property type="project" value="UniProtKB-UniRule"/>
</dbReference>
<feature type="domain" description="HMG box" evidence="4">
    <location>
        <begin position="99"/>
        <end position="175"/>
    </location>
</feature>
<sequence>MSNNNITHALDAATNLEDQINYLRKEANNLEATARRLRDIANILEIRKNDLDQAIEVGPKHEASINASLEDGAPLDEHGKPKYNGKKRGRKPTKKRKRSKRGQTAYTLFVKDAYPKVKDEFTSRPDVNKEGVQSKDVINIIAQRWKETSAEEKLEWKHRAQAMADMETNEEEAIEPIEGDMNGDNIIHENVRQENILLGESLPQNVMNLQNAMNLHVPVAPALEIGNGSQNMASVHNFAPIDIEVQLQMQMANVLDNANINESAGNERLQDIDIPGIQDPHVLGVIAHHDTLNIGGETGLDHSHHGFNIFGNNNETRLPNK</sequence>
<dbReference type="InterPro" id="IPR009071">
    <property type="entry name" value="HMG_box_dom"/>
</dbReference>
<keyword evidence="6" id="KW-1185">Reference proteome</keyword>